<dbReference type="WBParaSite" id="RSKR_0000094800.1">
    <property type="protein sequence ID" value="RSKR_0000094800.1"/>
    <property type="gene ID" value="RSKR_0000094800"/>
</dbReference>
<organism evidence="1 2">
    <name type="scientific">Rhabditophanes sp. KR3021</name>
    <dbReference type="NCBI Taxonomy" id="114890"/>
    <lineage>
        <taxon>Eukaryota</taxon>
        <taxon>Metazoa</taxon>
        <taxon>Ecdysozoa</taxon>
        <taxon>Nematoda</taxon>
        <taxon>Chromadorea</taxon>
        <taxon>Rhabditida</taxon>
        <taxon>Tylenchina</taxon>
        <taxon>Panagrolaimomorpha</taxon>
        <taxon>Strongyloidoidea</taxon>
        <taxon>Alloionematidae</taxon>
        <taxon>Rhabditophanes</taxon>
    </lineage>
</organism>
<proteinExistence type="predicted"/>
<sequence>MDANTEKILPKGFSICNLINPNQGSDLLKAPPKPIVAIKTDIVASPACSEPSSSSSPESFDNNNIGSLPPNGLNLPFMPNQQQMLILAAAAANNGNQQNMLPGMGGALPPYSNFGNLNWQSAVNNYMQMQMQQQMANTAMPILNGWDPRYPWINPYLNKTQQKRKGGQIRFSNEQTDALEQHFDKHKYLSPVERKKVAKSLSLSERQVKTWFQNRRAKQRRMGTEGENEEGTDSATRSLAQYEDYQETRRSNVRCALKAENNNVPGGNVIKLEVQILKRLNGRRNVVQLIDSGKKMGTNNKGGYSFMIVTLLGQNINDLHKASKPFTSSTITRIGIQMLFGLKEIHDCGYIHRDIKPQNAAIGRKLGSVKIIHILDFGLAREFIIVLANKVAVRKPRIDVLFRGTLRYCSIASHQKLDQGRHDDIWSLVYVLAEFIQPLPWDSFSNDKKMIELSKTQTKDAELFPGYPQFLDLSAYLRTLDYMTRPDYGKCFTIFESLMTAANAKMSDPFDWETSGHIKATPSEGNTKGSATSNNIAMGVKPTRNLCLGRSALDMAELDKTYTIEAFNKTEVSF</sequence>
<accession>A0AC35TIL3</accession>
<protein>
    <submittedName>
        <fullName evidence="2">Protein kinase domain-containing protein</fullName>
    </submittedName>
</protein>
<evidence type="ECO:0000313" key="2">
    <source>
        <dbReference type="WBParaSite" id="RSKR_0000094800.1"/>
    </source>
</evidence>
<name>A0AC35TIL3_9BILA</name>
<evidence type="ECO:0000313" key="1">
    <source>
        <dbReference type="Proteomes" id="UP000095286"/>
    </source>
</evidence>
<reference evidence="2" key="1">
    <citation type="submission" date="2016-11" db="UniProtKB">
        <authorList>
            <consortium name="WormBaseParasite"/>
        </authorList>
    </citation>
    <scope>IDENTIFICATION</scope>
    <source>
        <strain evidence="2">KR3021</strain>
    </source>
</reference>
<dbReference type="Proteomes" id="UP000095286">
    <property type="component" value="Unplaced"/>
</dbReference>